<evidence type="ECO:0000256" key="6">
    <source>
        <dbReference type="SAM" id="Phobius"/>
    </source>
</evidence>
<dbReference type="EMBL" id="JAFBEV010000034">
    <property type="protein sequence ID" value="MBM7659073.1"/>
    <property type="molecule type" value="Genomic_DNA"/>
</dbReference>
<dbReference type="Proteomes" id="UP000823201">
    <property type="component" value="Unassembled WGS sequence"/>
</dbReference>
<dbReference type="PANTHER" id="PTHR23530:SF1">
    <property type="entry name" value="PERMEASE, MAJOR FACILITATOR SUPERFAMILY-RELATED"/>
    <property type="match status" value="1"/>
</dbReference>
<comment type="subcellular location">
    <subcellularLocation>
        <location evidence="1">Cell membrane</location>
        <topology evidence="1">Multi-pass membrane protein</topology>
    </subcellularLocation>
</comment>
<evidence type="ECO:0000256" key="4">
    <source>
        <dbReference type="ARBA" id="ARBA00022989"/>
    </source>
</evidence>
<name>A0ABS2QB78_9BACL</name>
<keyword evidence="2" id="KW-0813">Transport</keyword>
<reference evidence="8 9" key="1">
    <citation type="submission" date="2021-01" db="EMBL/GenBank/DDBJ databases">
        <title>Genomic Encyclopedia of Type Strains, Phase IV (KMG-IV): sequencing the most valuable type-strain genomes for metagenomic binning, comparative biology and taxonomic classification.</title>
        <authorList>
            <person name="Goeker M."/>
        </authorList>
    </citation>
    <scope>NUCLEOTIDE SEQUENCE [LARGE SCALE GENOMIC DNA]</scope>
    <source>
        <strain evidence="8 9">DSM 100968</strain>
    </source>
</reference>
<keyword evidence="5 6" id="KW-0472">Membrane</keyword>
<feature type="transmembrane region" description="Helical" evidence="6">
    <location>
        <begin position="251"/>
        <end position="271"/>
    </location>
</feature>
<dbReference type="InterPro" id="IPR053160">
    <property type="entry name" value="MFS_DHA3_Transporter"/>
</dbReference>
<feature type="transmembrane region" description="Helical" evidence="6">
    <location>
        <begin position="283"/>
        <end position="302"/>
    </location>
</feature>
<organism evidence="8 9">
    <name type="scientific">Sporolactobacillus spathodeae</name>
    <dbReference type="NCBI Taxonomy" id="1465502"/>
    <lineage>
        <taxon>Bacteria</taxon>
        <taxon>Bacillati</taxon>
        <taxon>Bacillota</taxon>
        <taxon>Bacilli</taxon>
        <taxon>Bacillales</taxon>
        <taxon>Sporolactobacillaceae</taxon>
        <taxon>Sporolactobacillus</taxon>
    </lineage>
</organism>
<dbReference type="RefSeq" id="WP_205007620.1">
    <property type="nucleotide sequence ID" value="NZ_CBCRXA010000032.1"/>
</dbReference>
<dbReference type="Gene3D" id="1.20.1250.20">
    <property type="entry name" value="MFS general substrate transporter like domains"/>
    <property type="match status" value="1"/>
</dbReference>
<dbReference type="InterPro" id="IPR036259">
    <property type="entry name" value="MFS_trans_sf"/>
</dbReference>
<keyword evidence="4 6" id="KW-1133">Transmembrane helix</keyword>
<feature type="transmembrane region" description="Helical" evidence="6">
    <location>
        <begin position="140"/>
        <end position="159"/>
    </location>
</feature>
<protein>
    <submittedName>
        <fullName evidence="8">MFS family permease</fullName>
    </submittedName>
</protein>
<evidence type="ECO:0000256" key="3">
    <source>
        <dbReference type="ARBA" id="ARBA00022692"/>
    </source>
</evidence>
<dbReference type="SUPFAM" id="SSF103473">
    <property type="entry name" value="MFS general substrate transporter"/>
    <property type="match status" value="1"/>
</dbReference>
<dbReference type="Pfam" id="PF07690">
    <property type="entry name" value="MFS_1"/>
    <property type="match status" value="1"/>
</dbReference>
<feature type="transmembrane region" description="Helical" evidence="6">
    <location>
        <begin position="14"/>
        <end position="31"/>
    </location>
</feature>
<feature type="transmembrane region" description="Helical" evidence="6">
    <location>
        <begin position="340"/>
        <end position="360"/>
    </location>
</feature>
<keyword evidence="9" id="KW-1185">Reference proteome</keyword>
<dbReference type="PROSITE" id="PS50850">
    <property type="entry name" value="MFS"/>
    <property type="match status" value="1"/>
</dbReference>
<dbReference type="CDD" id="cd06174">
    <property type="entry name" value="MFS"/>
    <property type="match status" value="1"/>
</dbReference>
<feature type="transmembrane region" description="Helical" evidence="6">
    <location>
        <begin position="221"/>
        <end position="239"/>
    </location>
</feature>
<evidence type="ECO:0000259" key="7">
    <source>
        <dbReference type="PROSITE" id="PS50850"/>
    </source>
</evidence>
<accession>A0ABS2QB78</accession>
<gene>
    <name evidence="8" type="ORF">JOC27_002564</name>
</gene>
<evidence type="ECO:0000256" key="2">
    <source>
        <dbReference type="ARBA" id="ARBA00022448"/>
    </source>
</evidence>
<feature type="transmembrane region" description="Helical" evidence="6">
    <location>
        <begin position="366"/>
        <end position="384"/>
    </location>
</feature>
<evidence type="ECO:0000313" key="9">
    <source>
        <dbReference type="Proteomes" id="UP000823201"/>
    </source>
</evidence>
<feature type="domain" description="Major facilitator superfamily (MFS) profile" evidence="7">
    <location>
        <begin position="1"/>
        <end position="389"/>
    </location>
</feature>
<evidence type="ECO:0000313" key="8">
    <source>
        <dbReference type="EMBL" id="MBM7659073.1"/>
    </source>
</evidence>
<comment type="caution">
    <text evidence="8">The sequence shown here is derived from an EMBL/GenBank/DDBJ whole genome shotgun (WGS) entry which is preliminary data.</text>
</comment>
<dbReference type="InterPro" id="IPR011701">
    <property type="entry name" value="MFS"/>
</dbReference>
<evidence type="ECO:0000256" key="5">
    <source>
        <dbReference type="ARBA" id="ARBA00023136"/>
    </source>
</evidence>
<evidence type="ECO:0000256" key="1">
    <source>
        <dbReference type="ARBA" id="ARBA00004651"/>
    </source>
</evidence>
<sequence length="389" mass="44359">MEKSMYSRNIYKGYLYNFSAYFGITSLWVIYLQHQGLSLVQVGFCESIFHLTSLLSEVPSGILADRYHYRTVLILSRLMAILYAVIMLTADNFLLFALGFVISAWSYNLQSGTIDAFMYESLAVDKKQHRYPKIISASNSIIEAANTLGIVIAGWFVHWHFEMTYWLYLISAIVAIAALVVMIEPRRQKTGDAVDEKRLSFVSIAKSAYQILKKQPRLRRLMIFHAVFSAVGTTYYFYFQSLMDAYKFGGPAISAILVISALLNIGGVQLTPWIQRHWKQGKIILRLSQLLTAALIATWVNWMPILISLYLLINVLMAIVEPLFSNYYNEQIPSGQRATLLSVASMLFSIVMVICFPVIGWLVERWNFTLAFSGLGVLILLLLIRSFRR</sequence>
<feature type="transmembrane region" description="Helical" evidence="6">
    <location>
        <begin position="165"/>
        <end position="183"/>
    </location>
</feature>
<keyword evidence="3 6" id="KW-0812">Transmembrane</keyword>
<proteinExistence type="predicted"/>
<dbReference type="PANTHER" id="PTHR23530">
    <property type="entry name" value="TRANSPORT PROTEIN-RELATED"/>
    <property type="match status" value="1"/>
</dbReference>
<dbReference type="InterPro" id="IPR020846">
    <property type="entry name" value="MFS_dom"/>
</dbReference>
<feature type="transmembrane region" description="Helical" evidence="6">
    <location>
        <begin position="308"/>
        <end position="328"/>
    </location>
</feature>